<evidence type="ECO:0000313" key="2">
    <source>
        <dbReference type="Proteomes" id="UP001595836"/>
    </source>
</evidence>
<dbReference type="PANTHER" id="PTHR48228:SF5">
    <property type="entry name" value="ALPHA-METHYLACYL-COA RACEMASE"/>
    <property type="match status" value="1"/>
</dbReference>
<dbReference type="RefSeq" id="WP_344990355.1">
    <property type="nucleotide sequence ID" value="NZ_BAABCD010000010.1"/>
</dbReference>
<dbReference type="InterPro" id="IPR050509">
    <property type="entry name" value="CoA-transferase_III"/>
</dbReference>
<evidence type="ECO:0000313" key="1">
    <source>
        <dbReference type="EMBL" id="MFC4753326.1"/>
    </source>
</evidence>
<dbReference type="EMBL" id="JBHSHP010000003">
    <property type="protein sequence ID" value="MFC4753326.1"/>
    <property type="molecule type" value="Genomic_DNA"/>
</dbReference>
<dbReference type="GO" id="GO:0016740">
    <property type="term" value="F:transferase activity"/>
    <property type="evidence" value="ECO:0007669"/>
    <property type="project" value="UniProtKB-KW"/>
</dbReference>
<protein>
    <submittedName>
        <fullName evidence="1">CoA transferase</fullName>
    </submittedName>
</protein>
<keyword evidence="1" id="KW-0808">Transferase</keyword>
<dbReference type="PANTHER" id="PTHR48228">
    <property type="entry name" value="SUCCINYL-COA--D-CITRAMALATE COA-TRANSFERASE"/>
    <property type="match status" value="1"/>
</dbReference>
<dbReference type="InterPro" id="IPR044855">
    <property type="entry name" value="CoA-Trfase_III_dom3_sf"/>
</dbReference>
<organism evidence="1 2">
    <name type="scientific">Dietzia aurantiaca</name>
    <dbReference type="NCBI Taxonomy" id="983873"/>
    <lineage>
        <taxon>Bacteria</taxon>
        <taxon>Bacillati</taxon>
        <taxon>Actinomycetota</taxon>
        <taxon>Actinomycetes</taxon>
        <taxon>Mycobacteriales</taxon>
        <taxon>Dietziaceae</taxon>
        <taxon>Dietzia</taxon>
    </lineage>
</organism>
<dbReference type="Gene3D" id="3.40.50.10540">
    <property type="entry name" value="Crotonobetainyl-coa:carnitine coa-transferase, domain 1"/>
    <property type="match status" value="1"/>
</dbReference>
<dbReference type="Gene3D" id="3.30.1540.10">
    <property type="entry name" value="formyl-coa transferase, domain 3"/>
    <property type="match status" value="1"/>
</dbReference>
<sequence length="280" mass="29760">MSGPLAGAMIVSLAVNLPGPYAAERLTAMGATTIKIEPPAGDPLHHVAPELYRTLSVGQDIRTVDLKDDDARQVLEGLLASSDVFITAMRPAALRRLGLDDAVERHPQLTHIEIVGYDGADAERAGHDLTYQAAYDTLEPTMVPRVPVVDVLGGEEAVSAALVGVLEVSKGRPGRCHRVVLDRVAKRAAAPALHGLTGPGDPLGGADPRYGIYDARNGHVAIAMIEPHFWATFSTEFGAEATHGALAALFIQRPVEEWLDIADRFDLPIAKVSALPGRPT</sequence>
<dbReference type="InterPro" id="IPR003673">
    <property type="entry name" value="CoA-Trfase_fam_III"/>
</dbReference>
<proteinExistence type="predicted"/>
<dbReference type="Pfam" id="PF02515">
    <property type="entry name" value="CoA_transf_3"/>
    <property type="match status" value="1"/>
</dbReference>
<accession>A0ABV9PJM9</accession>
<dbReference type="InterPro" id="IPR023606">
    <property type="entry name" value="CoA-Trfase_III_dom_1_sf"/>
</dbReference>
<name>A0ABV9PJM9_9ACTN</name>
<gene>
    <name evidence="1" type="ORF">ACFO7U_00860</name>
</gene>
<dbReference type="Proteomes" id="UP001595836">
    <property type="component" value="Unassembled WGS sequence"/>
</dbReference>
<reference evidence="2" key="1">
    <citation type="journal article" date="2019" name="Int. J. Syst. Evol. Microbiol.">
        <title>The Global Catalogue of Microorganisms (GCM) 10K type strain sequencing project: providing services to taxonomists for standard genome sequencing and annotation.</title>
        <authorList>
            <consortium name="The Broad Institute Genomics Platform"/>
            <consortium name="The Broad Institute Genome Sequencing Center for Infectious Disease"/>
            <person name="Wu L."/>
            <person name="Ma J."/>
        </authorList>
    </citation>
    <scope>NUCLEOTIDE SEQUENCE [LARGE SCALE GENOMIC DNA]</scope>
    <source>
        <strain evidence="2">JCM 11882</strain>
    </source>
</reference>
<keyword evidence="2" id="KW-1185">Reference proteome</keyword>
<dbReference type="SUPFAM" id="SSF89796">
    <property type="entry name" value="CoA-transferase family III (CaiB/BaiF)"/>
    <property type="match status" value="1"/>
</dbReference>
<comment type="caution">
    <text evidence="1">The sequence shown here is derived from an EMBL/GenBank/DDBJ whole genome shotgun (WGS) entry which is preliminary data.</text>
</comment>